<evidence type="ECO:0000313" key="1">
    <source>
        <dbReference type="EMBL" id="RAK89904.1"/>
    </source>
</evidence>
<accession>A0ACD1IH32</accession>
<dbReference type="Proteomes" id="UP000249748">
    <property type="component" value="Unassembled WGS sequence"/>
</dbReference>
<organism evidence="1 2">
    <name type="scientific">Aspergillus costaricaensis CBS 115574</name>
    <dbReference type="NCBI Taxonomy" id="1448317"/>
    <lineage>
        <taxon>Eukaryota</taxon>
        <taxon>Fungi</taxon>
        <taxon>Dikarya</taxon>
        <taxon>Ascomycota</taxon>
        <taxon>Pezizomycotina</taxon>
        <taxon>Eurotiomycetes</taxon>
        <taxon>Eurotiomycetidae</taxon>
        <taxon>Eurotiales</taxon>
        <taxon>Aspergillaceae</taxon>
        <taxon>Aspergillus</taxon>
        <taxon>Aspergillus subgen. Circumdati</taxon>
    </lineage>
</organism>
<feature type="non-terminal residue" evidence="1">
    <location>
        <position position="316"/>
    </location>
</feature>
<sequence>MSDSFRQYYYDQYDDPQNCYGQQAAGYSHGDTPGNYSSTQYQQGQRSQYAYNQALPTNNHYVNPSPGSHPAQDQQSYAPSYDARQPDGHRHEQPTSMRCEQSSSYLPQTQHRQGQNVSYYQTQSEPVPTTDTSEGEKGFISHEAGVIGRGALSHKLGDGMLGVAGGALAGAAGMNIASKLHSRATAAAPTPRGPTRAQLERSKKLRKKELREEIARLKELEREYHEDYINALEDAGIVVPEGVLPPTRVLTEAQRLRKRELRRELERLKALEQEYREDYNVKKDEWSTSRKELEDQLSALDQAYLTPLSMPSRMLV</sequence>
<gene>
    <name evidence="1" type="ORF">BO79DRAFT_171403</name>
</gene>
<proteinExistence type="predicted"/>
<name>A0ACD1IH32_9EURO</name>
<reference evidence="1" key="1">
    <citation type="submission" date="2018-02" db="EMBL/GenBank/DDBJ databases">
        <title>The genomes of Aspergillus section Nigri reveals drivers in fungal speciation.</title>
        <authorList>
            <consortium name="DOE Joint Genome Institute"/>
            <person name="Vesth T.C."/>
            <person name="Nybo J."/>
            <person name="Theobald S."/>
            <person name="Brandl J."/>
            <person name="Frisvad J.C."/>
            <person name="Nielsen K.F."/>
            <person name="Lyhne E.K."/>
            <person name="Kogle M.E."/>
            <person name="Kuo A."/>
            <person name="Riley R."/>
            <person name="Clum A."/>
            <person name="Nolan M."/>
            <person name="Lipzen A."/>
            <person name="Salamov A."/>
            <person name="Henrissat B."/>
            <person name="Wiebenga A."/>
            <person name="De vries R.P."/>
            <person name="Grigoriev I.V."/>
            <person name="Mortensen U.H."/>
            <person name="Andersen M.R."/>
            <person name="Baker S.E."/>
        </authorList>
    </citation>
    <scope>NUCLEOTIDE SEQUENCE</scope>
    <source>
        <strain evidence="1">CBS 115574</strain>
    </source>
</reference>
<dbReference type="EMBL" id="KZ824546">
    <property type="protein sequence ID" value="RAK89904.1"/>
    <property type="molecule type" value="Genomic_DNA"/>
</dbReference>
<keyword evidence="2" id="KW-1185">Reference proteome</keyword>
<evidence type="ECO:0000313" key="2">
    <source>
        <dbReference type="Proteomes" id="UP000249748"/>
    </source>
</evidence>
<protein>
    <submittedName>
        <fullName evidence="1">Uncharacterized protein</fullName>
    </submittedName>
</protein>